<gene>
    <name evidence="3" type="ORF">BGCPKDLD_2839</name>
</gene>
<organism evidence="3 4">
    <name type="scientific">Methylorubrum suomiense</name>
    <dbReference type="NCBI Taxonomy" id="144191"/>
    <lineage>
        <taxon>Bacteria</taxon>
        <taxon>Pseudomonadati</taxon>
        <taxon>Pseudomonadota</taxon>
        <taxon>Alphaproteobacteria</taxon>
        <taxon>Hyphomicrobiales</taxon>
        <taxon>Methylobacteriaceae</taxon>
        <taxon>Methylorubrum</taxon>
    </lineage>
</organism>
<accession>A0ABQ4UYU2</accession>
<evidence type="ECO:0000313" key="3">
    <source>
        <dbReference type="EMBL" id="GJE76247.1"/>
    </source>
</evidence>
<feature type="region of interest" description="Disordered" evidence="1">
    <location>
        <begin position="246"/>
        <end position="309"/>
    </location>
</feature>
<sequence>MRPFFTLLTLLCAMLGAVLVVPASAQDVAPPSEAPAEAVPEAPRKPKPKPRPKRPAKPAEKPADAKAAKSTETPPQAPAPETGRHRDAPADPPDVASVPATPAAPVPTLAAAPSIVCEPGEAVRFEGLPKAAAKPGQATADPASIELWVTRTGSITIDNPLRPLTPDVTRVLQVVIGGKVATLYGPDVLSLRRGAGPAVLEGTIGGTIRWDASLNALPDTVPVLADSGDILAEFRFRACGTAPAARTLAAPKPRRTAPPADAAGLGAEAGKEAAKGTTRERDRPAQRAEPRPAGSAPRPAVPMPQGAIP</sequence>
<feature type="signal peptide" evidence="2">
    <location>
        <begin position="1"/>
        <end position="25"/>
    </location>
</feature>
<feature type="compositionally biased region" description="Basic residues" evidence="1">
    <location>
        <begin position="45"/>
        <end position="56"/>
    </location>
</feature>
<dbReference type="EMBL" id="BPRE01000008">
    <property type="protein sequence ID" value="GJE76247.1"/>
    <property type="molecule type" value="Genomic_DNA"/>
</dbReference>
<reference evidence="3" key="1">
    <citation type="journal article" date="2021" name="Front. Microbiol.">
        <title>Comprehensive Comparative Genomics and Phenotyping of Methylobacterium Species.</title>
        <authorList>
            <person name="Alessa O."/>
            <person name="Ogura Y."/>
            <person name="Fujitani Y."/>
            <person name="Takami H."/>
            <person name="Hayashi T."/>
            <person name="Sahin N."/>
            <person name="Tani A."/>
        </authorList>
    </citation>
    <scope>NUCLEOTIDE SEQUENCE</scope>
    <source>
        <strain evidence="3">DSM 14458</strain>
    </source>
</reference>
<reference evidence="3" key="2">
    <citation type="submission" date="2021-08" db="EMBL/GenBank/DDBJ databases">
        <authorList>
            <person name="Tani A."/>
            <person name="Ola A."/>
            <person name="Ogura Y."/>
            <person name="Katsura K."/>
            <person name="Hayashi T."/>
        </authorList>
    </citation>
    <scope>NUCLEOTIDE SEQUENCE</scope>
    <source>
        <strain evidence="3">DSM 14458</strain>
    </source>
</reference>
<dbReference type="Proteomes" id="UP001055093">
    <property type="component" value="Unassembled WGS sequence"/>
</dbReference>
<feature type="chain" id="PRO_5047046090" description="FecR protein domain-containing protein" evidence="2">
    <location>
        <begin position="26"/>
        <end position="309"/>
    </location>
</feature>
<feature type="compositionally biased region" description="Basic and acidic residues" evidence="1">
    <location>
        <begin position="269"/>
        <end position="290"/>
    </location>
</feature>
<evidence type="ECO:0000313" key="4">
    <source>
        <dbReference type="Proteomes" id="UP001055093"/>
    </source>
</evidence>
<evidence type="ECO:0008006" key="5">
    <source>
        <dbReference type="Google" id="ProtNLM"/>
    </source>
</evidence>
<dbReference type="RefSeq" id="WP_210236203.1">
    <property type="nucleotide sequence ID" value="NZ_BPRE01000008.1"/>
</dbReference>
<feature type="compositionally biased region" description="Low complexity" evidence="1">
    <location>
        <begin position="29"/>
        <end position="41"/>
    </location>
</feature>
<name>A0ABQ4UYU2_9HYPH</name>
<comment type="caution">
    <text evidence="3">The sequence shown here is derived from an EMBL/GenBank/DDBJ whole genome shotgun (WGS) entry which is preliminary data.</text>
</comment>
<evidence type="ECO:0000256" key="2">
    <source>
        <dbReference type="SAM" id="SignalP"/>
    </source>
</evidence>
<proteinExistence type="predicted"/>
<feature type="region of interest" description="Disordered" evidence="1">
    <location>
        <begin position="29"/>
        <end position="102"/>
    </location>
</feature>
<evidence type="ECO:0000256" key="1">
    <source>
        <dbReference type="SAM" id="MobiDB-lite"/>
    </source>
</evidence>
<feature type="compositionally biased region" description="Basic and acidic residues" evidence="1">
    <location>
        <begin position="57"/>
        <end position="69"/>
    </location>
</feature>
<keyword evidence="4" id="KW-1185">Reference proteome</keyword>
<feature type="compositionally biased region" description="Low complexity" evidence="1">
    <location>
        <begin position="93"/>
        <end position="102"/>
    </location>
</feature>
<feature type="compositionally biased region" description="Low complexity" evidence="1">
    <location>
        <begin position="246"/>
        <end position="268"/>
    </location>
</feature>
<keyword evidence="2" id="KW-0732">Signal</keyword>
<protein>
    <recommendedName>
        <fullName evidence="5">FecR protein domain-containing protein</fullName>
    </recommendedName>
</protein>